<reference evidence="1 2" key="1">
    <citation type="submission" date="2015-08" db="EMBL/GenBank/DDBJ databases">
        <title>Genomes of Isolates from Cabo Rojo, PR.</title>
        <authorList>
            <person name="Sanchez-Nieves R.L."/>
            <person name="Montalvo-Rodriguez R."/>
        </authorList>
    </citation>
    <scope>NUCLEOTIDE SEQUENCE [LARGE SCALE GENOMIC DNA]</scope>
    <source>
        <strain evidence="1 2">SL3</strain>
    </source>
</reference>
<dbReference type="InterPro" id="IPR057621">
    <property type="entry name" value="Khk_prokaryotic"/>
</dbReference>
<dbReference type="STRING" id="1705562.AMS69_12585"/>
<dbReference type="Gene3D" id="3.40.1190.20">
    <property type="match status" value="1"/>
</dbReference>
<dbReference type="PATRIC" id="fig|1705562.3.peg.3098"/>
<dbReference type="RefSeq" id="WP_053968422.1">
    <property type="nucleotide sequence ID" value="NZ_LIUF01000004.1"/>
</dbReference>
<proteinExistence type="predicted"/>
<name>A0A0N0U8Y0_9EURY</name>
<organism evidence="1 2">
    <name type="scientific">Haloarcula rubripromontorii</name>
    <dbReference type="NCBI Taxonomy" id="1705562"/>
    <lineage>
        <taxon>Archaea</taxon>
        <taxon>Methanobacteriati</taxon>
        <taxon>Methanobacteriota</taxon>
        <taxon>Stenosarchaea group</taxon>
        <taxon>Halobacteria</taxon>
        <taxon>Halobacteriales</taxon>
        <taxon>Haloarculaceae</taxon>
        <taxon>Haloarcula</taxon>
    </lineage>
</organism>
<evidence type="ECO:0000313" key="2">
    <source>
        <dbReference type="Proteomes" id="UP000037729"/>
    </source>
</evidence>
<dbReference type="Proteomes" id="UP000037729">
    <property type="component" value="Unassembled WGS sequence"/>
</dbReference>
<dbReference type="SUPFAM" id="SSF53613">
    <property type="entry name" value="Ribokinase-like"/>
    <property type="match status" value="1"/>
</dbReference>
<comment type="caution">
    <text evidence="1">The sequence shown here is derived from an EMBL/GenBank/DDBJ whole genome shotgun (WGS) entry which is preliminary data.</text>
</comment>
<sequence length="375" mass="39891">MDEETRRAVAAADEALPASDALPDAIDTGRVVFGFDGYLDRVREVVADRIDPESHERLATLEGFGDRINGSVAADSSLSFEWLQQGSRTGGHTSHLARAFGGWSFDPVMVGMYGEPVHDAFESEFGDYELHSLGEPGVTDAIEFDDGKLMLTEIGDTMTLDWAELDAAFGHDRLAGALDGADLLGTGYWSETPDLPSVFDGLCDLWGDIGDPPETVLVDPGDVRKLDADRLRAGREAIGRLDEVTDVVVTSNRAETGVLADAYAGDAERSFAEDAEAVYEALSPTWFVGHGVERSVVVTADSTDSVAVPAVSDPELTTSSGDHFNAGLGLARIAGLPPAAAVVVGNAVAGYFVRTADQPSLAEVRAFVDDYLEKF</sequence>
<dbReference type="EMBL" id="LIUF01000004">
    <property type="protein sequence ID" value="KOX92210.1"/>
    <property type="molecule type" value="Genomic_DNA"/>
</dbReference>
<dbReference type="Pfam" id="PF25270">
    <property type="entry name" value="Khk"/>
    <property type="match status" value="1"/>
</dbReference>
<dbReference type="AlphaFoldDB" id="A0A0N0U8Y0"/>
<evidence type="ECO:0008006" key="3">
    <source>
        <dbReference type="Google" id="ProtNLM"/>
    </source>
</evidence>
<dbReference type="InterPro" id="IPR029056">
    <property type="entry name" value="Ribokinase-like"/>
</dbReference>
<accession>A0A0N0U8Y0</accession>
<dbReference type="OrthoDB" id="30795at2157"/>
<keyword evidence="2" id="KW-1185">Reference proteome</keyword>
<gene>
    <name evidence="1" type="ORF">AMS69_12585</name>
</gene>
<protein>
    <recommendedName>
        <fullName evidence="3">Carbohydrate kinase PfkB domain-containing protein</fullName>
    </recommendedName>
</protein>
<evidence type="ECO:0000313" key="1">
    <source>
        <dbReference type="EMBL" id="KOX92210.1"/>
    </source>
</evidence>